<feature type="transmembrane region" description="Helical" evidence="10">
    <location>
        <begin position="12"/>
        <end position="36"/>
    </location>
</feature>
<evidence type="ECO:0000256" key="5">
    <source>
        <dbReference type="ARBA" id="ARBA00022692"/>
    </source>
</evidence>
<dbReference type="InterPro" id="IPR037673">
    <property type="entry name" value="MSC/AndL"/>
</dbReference>
<keyword evidence="5 10" id="KW-0812">Transmembrane</keyword>
<evidence type="ECO:0000256" key="1">
    <source>
        <dbReference type="ARBA" id="ARBA00004651"/>
    </source>
</evidence>
<dbReference type="PANTHER" id="PTHR30266:SF2">
    <property type="entry name" value="LARGE-CONDUCTANCE MECHANOSENSITIVE CHANNEL"/>
    <property type="match status" value="1"/>
</dbReference>
<keyword evidence="8 10" id="KW-0472">Membrane</keyword>
<dbReference type="GO" id="GO:0008381">
    <property type="term" value="F:mechanosensitive monoatomic ion channel activity"/>
    <property type="evidence" value="ECO:0007669"/>
    <property type="project" value="UniProtKB-UniRule"/>
</dbReference>
<keyword evidence="9 10" id="KW-0407">Ion channel</keyword>
<dbReference type="InterPro" id="IPR019823">
    <property type="entry name" value="Mechanosensitive_channel_CS"/>
</dbReference>
<keyword evidence="10" id="KW-0997">Cell inner membrane</keyword>
<keyword evidence="4 10" id="KW-1003">Cell membrane</keyword>
<comment type="similarity">
    <text evidence="2 10">Belongs to the MscL family.</text>
</comment>
<feature type="transmembrane region" description="Helical" evidence="10">
    <location>
        <begin position="79"/>
        <end position="103"/>
    </location>
</feature>
<protein>
    <recommendedName>
        <fullName evidence="10">Large-conductance mechanosensitive channel</fullName>
    </recommendedName>
</protein>
<evidence type="ECO:0000256" key="9">
    <source>
        <dbReference type="ARBA" id="ARBA00023303"/>
    </source>
</evidence>
<dbReference type="NCBIfam" id="NF010557">
    <property type="entry name" value="PRK13952.1"/>
    <property type="match status" value="1"/>
</dbReference>
<accession>A0A4U0QZS6</accession>
<dbReference type="PRINTS" id="PR01264">
    <property type="entry name" value="MECHCHANNEL"/>
</dbReference>
<comment type="subcellular location">
    <subcellularLocation>
        <location evidence="10">Cell inner membrane</location>
        <topology evidence="10">Multi-pass membrane protein</topology>
    </subcellularLocation>
    <subcellularLocation>
        <location evidence="1">Cell membrane</location>
        <topology evidence="1">Multi-pass membrane protein</topology>
    </subcellularLocation>
</comment>
<dbReference type="Proteomes" id="UP000306223">
    <property type="component" value="Unassembled WGS sequence"/>
</dbReference>
<keyword evidence="12" id="KW-1185">Reference proteome</keyword>
<evidence type="ECO:0000256" key="8">
    <source>
        <dbReference type="ARBA" id="ARBA00023136"/>
    </source>
</evidence>
<comment type="caution">
    <text evidence="11">The sequence shown here is derived from an EMBL/GenBank/DDBJ whole genome shotgun (WGS) entry which is preliminary data.</text>
</comment>
<evidence type="ECO:0000256" key="3">
    <source>
        <dbReference type="ARBA" id="ARBA00022448"/>
    </source>
</evidence>
<sequence length="148" mass="15647">MIQEFKTFIARGNVIDLAVGIIIGAAFTAIVNSLVVDLINPILGLMTGGIDFTDKYVVLSGTVADGASLAAARDSGAAIFAYGAFAMAVLNFLIVAWAVFLLVKGVNRLQRTVKREEEAKEAVAPTGPSQEELLAQIRDLLADRANPV</sequence>
<dbReference type="HAMAP" id="MF_00115">
    <property type="entry name" value="MscL"/>
    <property type="match status" value="1"/>
</dbReference>
<dbReference type="GO" id="GO:0005886">
    <property type="term" value="C:plasma membrane"/>
    <property type="evidence" value="ECO:0007669"/>
    <property type="project" value="UniProtKB-SubCell"/>
</dbReference>
<keyword evidence="6 10" id="KW-1133">Transmembrane helix</keyword>
<dbReference type="PANTHER" id="PTHR30266">
    <property type="entry name" value="MECHANOSENSITIVE CHANNEL MSCL"/>
    <property type="match status" value="1"/>
</dbReference>
<organism evidence="11 12">
    <name type="scientific">Paracoccus hibiscisoli</name>
    <dbReference type="NCBI Taxonomy" id="2023261"/>
    <lineage>
        <taxon>Bacteria</taxon>
        <taxon>Pseudomonadati</taxon>
        <taxon>Pseudomonadota</taxon>
        <taxon>Alphaproteobacteria</taxon>
        <taxon>Rhodobacterales</taxon>
        <taxon>Paracoccaceae</taxon>
        <taxon>Paracoccus</taxon>
    </lineage>
</organism>
<dbReference type="PROSITE" id="PS01327">
    <property type="entry name" value="MSCL"/>
    <property type="match status" value="1"/>
</dbReference>
<evidence type="ECO:0000313" key="11">
    <source>
        <dbReference type="EMBL" id="TJZ87905.1"/>
    </source>
</evidence>
<reference evidence="11 12" key="1">
    <citation type="submission" date="2019-04" db="EMBL/GenBank/DDBJ databases">
        <authorList>
            <person name="Li J."/>
        </authorList>
    </citation>
    <scope>NUCLEOTIDE SEQUENCE [LARGE SCALE GENOMIC DNA]</scope>
    <source>
        <strain evidence="11 12">CCTCC AB2016182</strain>
    </source>
</reference>
<evidence type="ECO:0000256" key="2">
    <source>
        <dbReference type="ARBA" id="ARBA00007254"/>
    </source>
</evidence>
<evidence type="ECO:0000313" key="12">
    <source>
        <dbReference type="Proteomes" id="UP000306223"/>
    </source>
</evidence>
<dbReference type="NCBIfam" id="TIGR00220">
    <property type="entry name" value="mscL"/>
    <property type="match status" value="1"/>
</dbReference>
<comment type="subunit">
    <text evidence="10">Homopentamer.</text>
</comment>
<dbReference type="Pfam" id="PF01741">
    <property type="entry name" value="MscL"/>
    <property type="match status" value="1"/>
</dbReference>
<keyword evidence="3 10" id="KW-0813">Transport</keyword>
<comment type="function">
    <text evidence="10">Channel that opens in response to stretch forces in the membrane lipid bilayer. May participate in the regulation of osmotic pressure changes within the cell.</text>
</comment>
<keyword evidence="7 10" id="KW-0406">Ion transport</keyword>
<evidence type="ECO:0000256" key="10">
    <source>
        <dbReference type="HAMAP-Rule" id="MF_00115"/>
    </source>
</evidence>
<evidence type="ECO:0000256" key="7">
    <source>
        <dbReference type="ARBA" id="ARBA00023065"/>
    </source>
</evidence>
<dbReference type="NCBIfam" id="NF001843">
    <property type="entry name" value="PRK00567.1-4"/>
    <property type="match status" value="1"/>
</dbReference>
<evidence type="ECO:0000256" key="4">
    <source>
        <dbReference type="ARBA" id="ARBA00022475"/>
    </source>
</evidence>
<dbReference type="OrthoDB" id="9810350at2"/>
<evidence type="ECO:0000256" key="6">
    <source>
        <dbReference type="ARBA" id="ARBA00022989"/>
    </source>
</evidence>
<proteinExistence type="inferred from homology"/>
<dbReference type="RefSeq" id="WP_136854751.1">
    <property type="nucleotide sequence ID" value="NZ_JBKBLO010000003.1"/>
</dbReference>
<dbReference type="EMBL" id="SUNH01000001">
    <property type="protein sequence ID" value="TJZ87905.1"/>
    <property type="molecule type" value="Genomic_DNA"/>
</dbReference>
<dbReference type="InterPro" id="IPR001185">
    <property type="entry name" value="MS_channel"/>
</dbReference>
<dbReference type="InterPro" id="IPR036019">
    <property type="entry name" value="MscL_channel"/>
</dbReference>
<gene>
    <name evidence="10 11" type="primary">mscL</name>
    <name evidence="11" type="ORF">FA740_00165</name>
</gene>
<dbReference type="Gene3D" id="1.10.1200.120">
    <property type="entry name" value="Large-conductance mechanosensitive channel, MscL, domain 1"/>
    <property type="match status" value="1"/>
</dbReference>
<dbReference type="AlphaFoldDB" id="A0A4U0QZS6"/>
<name>A0A4U0QZS6_9RHOB</name>
<dbReference type="SUPFAM" id="SSF81330">
    <property type="entry name" value="Gated mechanosensitive channel"/>
    <property type="match status" value="1"/>
</dbReference>